<gene>
    <name evidence="1" type="ORF">F0L46_14190</name>
</gene>
<comment type="caution">
    <text evidence="1">The sequence shown here is derived from an EMBL/GenBank/DDBJ whole genome shotgun (WGS) entry which is preliminary data.</text>
</comment>
<dbReference type="OrthoDB" id="9814421at2"/>
<sequence>MRDDRSKPAAGVLERNARRHDAAAEAILTLARYWEEHPSPMPVGTVLGIARHHRVQALMLRARAAGMRHKGPRKR</sequence>
<protein>
    <submittedName>
        <fullName evidence="1">Uncharacterized protein</fullName>
    </submittedName>
</protein>
<dbReference type="AlphaFoldDB" id="A0A5B2VCA7"/>
<name>A0A5B2VCA7_9HYPH</name>
<organism evidence="1 2">
    <name type="scientific">Salinarimonas soli</name>
    <dbReference type="NCBI Taxonomy" id="1638099"/>
    <lineage>
        <taxon>Bacteria</taxon>
        <taxon>Pseudomonadati</taxon>
        <taxon>Pseudomonadota</taxon>
        <taxon>Alphaproteobacteria</taxon>
        <taxon>Hyphomicrobiales</taxon>
        <taxon>Salinarimonadaceae</taxon>
        <taxon>Salinarimonas</taxon>
    </lineage>
</organism>
<proteinExistence type="predicted"/>
<dbReference type="RefSeq" id="WP_149818608.1">
    <property type="nucleotide sequence ID" value="NZ_VUOA01000025.1"/>
</dbReference>
<dbReference type="Proteomes" id="UP000323142">
    <property type="component" value="Unassembled WGS sequence"/>
</dbReference>
<reference evidence="1 2" key="2">
    <citation type="submission" date="2019-09" db="EMBL/GenBank/DDBJ databases">
        <authorList>
            <person name="Jin C."/>
        </authorList>
    </citation>
    <scope>NUCLEOTIDE SEQUENCE [LARGE SCALE GENOMIC DNA]</scope>
    <source>
        <strain evidence="1 2">BN140002</strain>
    </source>
</reference>
<evidence type="ECO:0000313" key="2">
    <source>
        <dbReference type="Proteomes" id="UP000323142"/>
    </source>
</evidence>
<evidence type="ECO:0000313" key="1">
    <source>
        <dbReference type="EMBL" id="KAA2236614.1"/>
    </source>
</evidence>
<dbReference type="EMBL" id="VUOA01000025">
    <property type="protein sequence ID" value="KAA2236614.1"/>
    <property type="molecule type" value="Genomic_DNA"/>
</dbReference>
<reference evidence="1 2" key="1">
    <citation type="submission" date="2019-09" db="EMBL/GenBank/DDBJ databases">
        <title>Salinarimonas rosea gen. nov., sp. nov., a new member of the a-2 subgroup of the Proteobacteria.</title>
        <authorList>
            <person name="Liu J."/>
        </authorList>
    </citation>
    <scope>NUCLEOTIDE SEQUENCE [LARGE SCALE GENOMIC DNA]</scope>
    <source>
        <strain evidence="1 2">BN140002</strain>
    </source>
</reference>
<accession>A0A5B2VCA7</accession>
<keyword evidence="2" id="KW-1185">Reference proteome</keyword>